<evidence type="ECO:0000256" key="1">
    <source>
        <dbReference type="SAM" id="MobiDB-lite"/>
    </source>
</evidence>
<feature type="region of interest" description="Disordered" evidence="1">
    <location>
        <begin position="19"/>
        <end position="82"/>
    </location>
</feature>
<dbReference type="Proteomes" id="UP000187013">
    <property type="component" value="Unassembled WGS sequence"/>
</dbReference>
<protein>
    <submittedName>
        <fullName evidence="2">Uncharacterized protein</fullName>
    </submittedName>
</protein>
<feature type="compositionally biased region" description="Polar residues" evidence="1">
    <location>
        <begin position="24"/>
        <end position="48"/>
    </location>
</feature>
<dbReference type="AlphaFoldDB" id="A0A1Q2ZYZ6"/>
<comment type="caution">
    <text evidence="2">The sequence shown here is derived from an EMBL/GenBank/DDBJ whole genome shotgun (WGS) entry which is preliminary data.</text>
</comment>
<dbReference type="SUPFAM" id="SSF53448">
    <property type="entry name" value="Nucleotide-diphospho-sugar transferases"/>
    <property type="match status" value="1"/>
</dbReference>
<reference evidence="2 3" key="1">
    <citation type="submission" date="2016-08" db="EMBL/GenBank/DDBJ databases">
        <title>Draft genome sequence of allopolyploid Zygosaccharomyces rouxii.</title>
        <authorList>
            <person name="Watanabe J."/>
            <person name="Uehara K."/>
            <person name="Mogi Y."/>
            <person name="Tsukioka Y."/>
        </authorList>
    </citation>
    <scope>NUCLEOTIDE SEQUENCE [LARGE SCALE GENOMIC DNA]</scope>
    <source>
        <strain evidence="2 3">NBRC 110957</strain>
    </source>
</reference>
<accession>A0A1Q2ZYZ6</accession>
<dbReference type="Gene3D" id="3.90.550.10">
    <property type="entry name" value="Spore Coat Polysaccharide Biosynthesis Protein SpsA, Chain A"/>
    <property type="match status" value="1"/>
</dbReference>
<evidence type="ECO:0000313" key="3">
    <source>
        <dbReference type="Proteomes" id="UP000187013"/>
    </source>
</evidence>
<gene>
    <name evidence="2" type="ORF">ZYGR_0N00780</name>
</gene>
<evidence type="ECO:0000313" key="2">
    <source>
        <dbReference type="EMBL" id="GAV48674.1"/>
    </source>
</evidence>
<dbReference type="OrthoDB" id="2014201at2759"/>
<organism evidence="2 3">
    <name type="scientific">Zygosaccharomyces rouxii</name>
    <dbReference type="NCBI Taxonomy" id="4956"/>
    <lineage>
        <taxon>Eukaryota</taxon>
        <taxon>Fungi</taxon>
        <taxon>Dikarya</taxon>
        <taxon>Ascomycota</taxon>
        <taxon>Saccharomycotina</taxon>
        <taxon>Saccharomycetes</taxon>
        <taxon>Saccharomycetales</taxon>
        <taxon>Saccharomycetaceae</taxon>
        <taxon>Zygosaccharomyces</taxon>
    </lineage>
</organism>
<dbReference type="eggNOG" id="ENOG502R2Z2">
    <property type="taxonomic scope" value="Eukaryota"/>
</dbReference>
<name>A0A1Q2ZYZ6_ZYGRO</name>
<feature type="compositionally biased region" description="Polar residues" evidence="1">
    <location>
        <begin position="56"/>
        <end position="70"/>
    </location>
</feature>
<proteinExistence type="predicted"/>
<sequence>MSKDTGFLEDSTGDLARALRRSWSEPQDSKTPYQDSPISTPQCNQYHNVSPGGGSFTSAGSQVASLTDSSDNTHRGSLGDGSPDYHLIERHYSLMEQPNVGNKSTGSGSGGSIDDGMLEQAMQESLPPLMPAPVAMPLRRGSIQEVQRVRHLLNPRSSFSGAPPEEPELQEGCSVSWVTILANSSPEYVEPILVLQESLKSVNSKFGLCVIHNSEVDSSMIREKGIETVAFDKAKLPELFKKSINPHSILMVFMALAGKYDLVCYLSPTCMVLENIDDLLGSEEIGNEIDNETCVLLTNSTPDPQIIILRPLVDVEMCIREFFTVYGDDCDEKSSKLTRMRDYDVLETLFQDSWSRLATDEYCETLPEKPSPSEKSFPHKMVDFELQKPWIMHEKQDMGPLASRWHRLWLQTSRRQANDM</sequence>
<dbReference type="InterPro" id="IPR029044">
    <property type="entry name" value="Nucleotide-diphossugar_trans"/>
</dbReference>
<dbReference type="EMBL" id="BDGX01000014">
    <property type="protein sequence ID" value="GAV48674.1"/>
    <property type="molecule type" value="Genomic_DNA"/>
</dbReference>